<organism evidence="7 8">
    <name type="scientific">Paragemmobacter amnigenus</name>
    <dbReference type="NCBI Taxonomy" id="2852097"/>
    <lineage>
        <taxon>Bacteria</taxon>
        <taxon>Pseudomonadati</taxon>
        <taxon>Pseudomonadota</taxon>
        <taxon>Alphaproteobacteria</taxon>
        <taxon>Rhodobacterales</taxon>
        <taxon>Paracoccaceae</taxon>
        <taxon>Paragemmobacter</taxon>
    </lineage>
</organism>
<evidence type="ECO:0000313" key="7">
    <source>
        <dbReference type="EMBL" id="MBU9697626.1"/>
    </source>
</evidence>
<evidence type="ECO:0000256" key="6">
    <source>
        <dbReference type="SAM" id="SignalP"/>
    </source>
</evidence>
<keyword evidence="3" id="KW-0479">Metal-binding</keyword>
<comment type="caution">
    <text evidence="7">The sequence shown here is derived from an EMBL/GenBank/DDBJ whole genome shotgun (WGS) entry which is preliminary data.</text>
</comment>
<dbReference type="Gene3D" id="1.20.120.10">
    <property type="entry name" value="Cytochrome c/b562"/>
    <property type="match status" value="1"/>
</dbReference>
<reference evidence="7 8" key="1">
    <citation type="submission" date="2021-06" db="EMBL/GenBank/DDBJ databases">
        <title>Rhodobacteraceae bacterium strain HSP-20.</title>
        <authorList>
            <person name="Chen W.-M."/>
        </authorList>
    </citation>
    <scope>NUCLEOTIDE SEQUENCE [LARGE SCALE GENOMIC DNA]</scope>
    <source>
        <strain evidence="7 8">HSP-20</strain>
    </source>
</reference>
<evidence type="ECO:0000256" key="4">
    <source>
        <dbReference type="ARBA" id="ARBA00022982"/>
    </source>
</evidence>
<keyword evidence="1" id="KW-0813">Transport</keyword>
<keyword evidence="2" id="KW-0349">Heme</keyword>
<dbReference type="InterPro" id="IPR012127">
    <property type="entry name" value="Cyt_c_prime"/>
</dbReference>
<dbReference type="Pfam" id="PF01322">
    <property type="entry name" value="Cytochrom_C_2"/>
    <property type="match status" value="1"/>
</dbReference>
<protein>
    <submittedName>
        <fullName evidence="7">Cytochrome c</fullName>
    </submittedName>
</protein>
<name>A0ABS6J1J7_9RHOB</name>
<proteinExistence type="predicted"/>
<keyword evidence="4" id="KW-0249">Electron transport</keyword>
<keyword evidence="5" id="KW-0408">Iron</keyword>
<evidence type="ECO:0000256" key="5">
    <source>
        <dbReference type="ARBA" id="ARBA00023004"/>
    </source>
</evidence>
<keyword evidence="8" id="KW-1185">Reference proteome</keyword>
<dbReference type="PIRSF" id="PIRSF000027">
    <property type="entry name" value="Cytc_c_prime"/>
    <property type="match status" value="1"/>
</dbReference>
<evidence type="ECO:0000256" key="1">
    <source>
        <dbReference type="ARBA" id="ARBA00022448"/>
    </source>
</evidence>
<keyword evidence="6" id="KW-0732">Signal</keyword>
<feature type="signal peptide" evidence="6">
    <location>
        <begin position="1"/>
        <end position="21"/>
    </location>
</feature>
<dbReference type="SUPFAM" id="SSF47175">
    <property type="entry name" value="Cytochromes"/>
    <property type="match status" value="1"/>
</dbReference>
<accession>A0ABS6J1J7</accession>
<dbReference type="Proteomes" id="UP000731907">
    <property type="component" value="Unassembled WGS sequence"/>
</dbReference>
<dbReference type="InterPro" id="IPR002321">
    <property type="entry name" value="Cyt_c_II"/>
</dbReference>
<feature type="chain" id="PRO_5047291293" evidence="6">
    <location>
        <begin position="22"/>
        <end position="145"/>
    </location>
</feature>
<evidence type="ECO:0000313" key="8">
    <source>
        <dbReference type="Proteomes" id="UP000731907"/>
    </source>
</evidence>
<dbReference type="RefSeq" id="WP_161761670.1">
    <property type="nucleotide sequence ID" value="NZ_JAAATX020000004.1"/>
</dbReference>
<evidence type="ECO:0000256" key="3">
    <source>
        <dbReference type="ARBA" id="ARBA00022723"/>
    </source>
</evidence>
<sequence length="145" mass="14597">MKFATKALVAGFVMVAGVAIAAEATDPTVKARQELMDVIGMNTGILGKMAGGETAFDAAAAEGAKAAIAGAAAEIAAKFEAQAADPKSTAKEDIWANWDDFVKKGDALKAAAEGMDATTLEGVQAGMAGVGGACKDCHTTYRIPS</sequence>
<evidence type="ECO:0000256" key="2">
    <source>
        <dbReference type="ARBA" id="ARBA00022617"/>
    </source>
</evidence>
<dbReference type="PROSITE" id="PS51009">
    <property type="entry name" value="CYTCII"/>
    <property type="match status" value="1"/>
</dbReference>
<gene>
    <name evidence="7" type="ORF">GU927_007175</name>
</gene>
<dbReference type="EMBL" id="JAAATX020000004">
    <property type="protein sequence ID" value="MBU9697626.1"/>
    <property type="molecule type" value="Genomic_DNA"/>
</dbReference>
<dbReference type="InterPro" id="IPR010980">
    <property type="entry name" value="Cyt_c/b562"/>
</dbReference>